<dbReference type="SUPFAM" id="SSF53335">
    <property type="entry name" value="S-adenosyl-L-methionine-dependent methyltransferases"/>
    <property type="match status" value="1"/>
</dbReference>
<dbReference type="EC" id="2.1.-.-" evidence="2"/>
<dbReference type="GO" id="GO:0032259">
    <property type="term" value="P:methylation"/>
    <property type="evidence" value="ECO:0007669"/>
    <property type="project" value="UniProtKB-KW"/>
</dbReference>
<dbReference type="AlphaFoldDB" id="A0AAQ3QVY6"/>
<keyword evidence="2" id="KW-0808">Transferase</keyword>
<dbReference type="GO" id="GO:0008168">
    <property type="term" value="F:methyltransferase activity"/>
    <property type="evidence" value="ECO:0007669"/>
    <property type="project" value="UniProtKB-KW"/>
</dbReference>
<organism evidence="2 3">
    <name type="scientific">Rubellicoccus peritrichatus</name>
    <dbReference type="NCBI Taxonomy" id="3080537"/>
    <lineage>
        <taxon>Bacteria</taxon>
        <taxon>Pseudomonadati</taxon>
        <taxon>Verrucomicrobiota</taxon>
        <taxon>Opitutia</taxon>
        <taxon>Puniceicoccales</taxon>
        <taxon>Cerasicoccaceae</taxon>
        <taxon>Rubellicoccus</taxon>
    </lineage>
</organism>
<sequence length="204" mass="22729">MHQTTKGTEGYENAVNRFIQVSQALDFKETNKDFLDHLPPIPARILDLGAGAGQNAAALAKMGYVVTAVEPMADFLNASRQTYSKYDIEWFNDSLPLIRCLGTKEGQFDFILIDGVWHHLNEIERVKALERLSFLLVGGGKCAISLRNGPPGMGTHVFPTDLDRTIGQAKEYGLRDVLQLDNQPSIFSYKVGVTWGRVVLQKDF</sequence>
<reference evidence="2 3" key="1">
    <citation type="submission" date="2023-10" db="EMBL/GenBank/DDBJ databases">
        <title>Rubellicoccus peritrichatus gen. nov., sp. nov., isolated from an algae of coral reef tank.</title>
        <authorList>
            <person name="Luo J."/>
        </authorList>
    </citation>
    <scope>NUCLEOTIDE SEQUENCE [LARGE SCALE GENOMIC DNA]</scope>
    <source>
        <strain evidence="2 3">CR14</strain>
    </source>
</reference>
<dbReference type="Gene3D" id="3.40.50.150">
    <property type="entry name" value="Vaccinia Virus protein VP39"/>
    <property type="match status" value="1"/>
</dbReference>
<dbReference type="PANTHER" id="PTHR43464">
    <property type="entry name" value="METHYLTRANSFERASE"/>
    <property type="match status" value="1"/>
</dbReference>
<dbReference type="EMBL" id="CP136920">
    <property type="protein sequence ID" value="WOO41385.1"/>
    <property type="molecule type" value="Genomic_DNA"/>
</dbReference>
<protein>
    <submittedName>
        <fullName evidence="2">Class I SAM-dependent methyltransferase</fullName>
        <ecNumber evidence="2">2.1.-.-</ecNumber>
    </submittedName>
</protein>
<feature type="domain" description="Methyltransferase" evidence="1">
    <location>
        <begin position="45"/>
        <end position="140"/>
    </location>
</feature>
<evidence type="ECO:0000313" key="3">
    <source>
        <dbReference type="Proteomes" id="UP001304300"/>
    </source>
</evidence>
<accession>A0AAQ3QVY6</accession>
<dbReference type="RefSeq" id="WP_317833869.1">
    <property type="nucleotide sequence ID" value="NZ_CP136920.1"/>
</dbReference>
<gene>
    <name evidence="2" type="ORF">RZN69_22425</name>
</gene>
<keyword evidence="3" id="KW-1185">Reference proteome</keyword>
<proteinExistence type="predicted"/>
<dbReference type="PANTHER" id="PTHR43464:SF92">
    <property type="entry name" value="SLR1071 PROTEIN"/>
    <property type="match status" value="1"/>
</dbReference>
<keyword evidence="2" id="KW-0489">Methyltransferase</keyword>
<dbReference type="Proteomes" id="UP001304300">
    <property type="component" value="Chromosome"/>
</dbReference>
<dbReference type="Pfam" id="PF13649">
    <property type="entry name" value="Methyltransf_25"/>
    <property type="match status" value="1"/>
</dbReference>
<name>A0AAQ3QVY6_9BACT</name>
<evidence type="ECO:0000259" key="1">
    <source>
        <dbReference type="Pfam" id="PF13649"/>
    </source>
</evidence>
<dbReference type="InterPro" id="IPR029063">
    <property type="entry name" value="SAM-dependent_MTases_sf"/>
</dbReference>
<dbReference type="InterPro" id="IPR041698">
    <property type="entry name" value="Methyltransf_25"/>
</dbReference>
<evidence type="ECO:0000313" key="2">
    <source>
        <dbReference type="EMBL" id="WOO41385.1"/>
    </source>
</evidence>